<dbReference type="InterPro" id="IPR018490">
    <property type="entry name" value="cNMP-bd_dom_sf"/>
</dbReference>
<organism evidence="3 4">
    <name type="scientific">Oreochromis aureus</name>
    <name type="common">Israeli tilapia</name>
    <name type="synonym">Chromis aureus</name>
    <dbReference type="NCBI Taxonomy" id="47969"/>
    <lineage>
        <taxon>Eukaryota</taxon>
        <taxon>Metazoa</taxon>
        <taxon>Chordata</taxon>
        <taxon>Craniata</taxon>
        <taxon>Vertebrata</taxon>
        <taxon>Euteleostomi</taxon>
        <taxon>Actinopterygii</taxon>
        <taxon>Neopterygii</taxon>
        <taxon>Teleostei</taxon>
        <taxon>Neoteleostei</taxon>
        <taxon>Acanthomorphata</taxon>
        <taxon>Ovalentaria</taxon>
        <taxon>Cichlomorphae</taxon>
        <taxon>Cichliformes</taxon>
        <taxon>Cichlidae</taxon>
        <taxon>African cichlids</taxon>
        <taxon>Pseudocrenilabrinae</taxon>
        <taxon>Oreochromini</taxon>
        <taxon>Oreochromis</taxon>
    </lineage>
</organism>
<dbReference type="Ensembl" id="ENSOABT00000081424.1">
    <property type="protein sequence ID" value="ENSOABP00000074116.1"/>
    <property type="gene ID" value="ENSOABG00000036056.1"/>
</dbReference>
<feature type="transmembrane region" description="Helical" evidence="1">
    <location>
        <begin position="263"/>
        <end position="291"/>
    </location>
</feature>
<dbReference type="GO" id="GO:0035725">
    <property type="term" value="P:sodium ion transmembrane transport"/>
    <property type="evidence" value="ECO:0007669"/>
    <property type="project" value="TreeGrafter"/>
</dbReference>
<reference evidence="3" key="3">
    <citation type="submission" date="2025-09" db="UniProtKB">
        <authorList>
            <consortium name="Ensembl"/>
        </authorList>
    </citation>
    <scope>IDENTIFICATION</scope>
</reference>
<protein>
    <recommendedName>
        <fullName evidence="2">Cyclic nucleotide-binding domain-containing protein</fullName>
    </recommendedName>
</protein>
<dbReference type="SUPFAM" id="SSF81324">
    <property type="entry name" value="Voltage-gated potassium channels"/>
    <property type="match status" value="1"/>
</dbReference>
<dbReference type="InterPro" id="IPR000595">
    <property type="entry name" value="cNMP-bd_dom"/>
</dbReference>
<feature type="transmembrane region" description="Helical" evidence="1">
    <location>
        <begin position="48"/>
        <end position="71"/>
    </location>
</feature>
<dbReference type="SUPFAM" id="SSF51206">
    <property type="entry name" value="cAMP-binding domain-like"/>
    <property type="match status" value="1"/>
</dbReference>
<keyword evidence="1" id="KW-0812">Transmembrane</keyword>
<keyword evidence="1" id="KW-0472">Membrane</keyword>
<keyword evidence="4" id="KW-1185">Reference proteome</keyword>
<sequence length="454" mass="52615">MIRWREIREGMKQLRSESRTFHYTVTWKIRVTGKSHICFCDHSSPRSYYILIMMVITFLNLIGIPMEIAFLDGNSGLAWEGFNVFSDTLFLIDVALNFRTGIITEDEAILDIKRIRVSYLRTWFIPDVIAAFPIGYILLFATNKMMRILMFVRILSLIRLARVSRLVRFFNEVSNANLEVVRLFIRIMSLFTMIFLLCHWNGCIQYFVPMLEEFPNDCWVRKENLMVKLILHTLVLTEICEHSTFNTNCTGMSLFCSLDYVEMWIVMVSMVSGCLMYTVLVANATAMIANLDPAAKEYKSKLTSIFICHTKLCICSFVCIFQQIVTVMCSRLLRNVPMFQNRDQSFINTVLLKLQYEVFQEGDIIVRQNVPGDRMFFIDHGQVLVETDSYERELCDGDFFGGELDLLKYSLKALTDCQCFSLSWDDFQDALEGFPDVRKDLEKLALLNSDGGLV</sequence>
<feature type="domain" description="Cyclic nucleotide-binding" evidence="2">
    <location>
        <begin position="338"/>
        <end position="401"/>
    </location>
</feature>
<evidence type="ECO:0000313" key="3">
    <source>
        <dbReference type="Ensembl" id="ENSOABP00000074116.1"/>
    </source>
</evidence>
<dbReference type="GO" id="GO:0030425">
    <property type="term" value="C:dendrite"/>
    <property type="evidence" value="ECO:0007669"/>
    <property type="project" value="TreeGrafter"/>
</dbReference>
<dbReference type="GO" id="GO:0030424">
    <property type="term" value="C:axon"/>
    <property type="evidence" value="ECO:0007669"/>
    <property type="project" value="TreeGrafter"/>
</dbReference>
<dbReference type="Gene3D" id="1.10.287.70">
    <property type="match status" value="1"/>
</dbReference>
<evidence type="ECO:0000313" key="4">
    <source>
        <dbReference type="Proteomes" id="UP000472276"/>
    </source>
</evidence>
<dbReference type="Pfam" id="PF00027">
    <property type="entry name" value="cNMP_binding"/>
    <property type="match status" value="1"/>
</dbReference>
<evidence type="ECO:0000259" key="2">
    <source>
        <dbReference type="PROSITE" id="PS50042"/>
    </source>
</evidence>
<dbReference type="InterPro" id="IPR051413">
    <property type="entry name" value="K/Na_HCN_channel"/>
</dbReference>
<dbReference type="PROSITE" id="PS50042">
    <property type="entry name" value="CNMP_BINDING_3"/>
    <property type="match status" value="1"/>
</dbReference>
<proteinExistence type="predicted"/>
<keyword evidence="1" id="KW-1133">Transmembrane helix</keyword>
<dbReference type="Gene3D" id="2.60.120.10">
    <property type="entry name" value="Jelly Rolls"/>
    <property type="match status" value="1"/>
</dbReference>
<dbReference type="GO" id="GO:0003254">
    <property type="term" value="P:regulation of membrane depolarization"/>
    <property type="evidence" value="ECO:0007669"/>
    <property type="project" value="TreeGrafter"/>
</dbReference>
<feature type="transmembrane region" description="Helical" evidence="1">
    <location>
        <begin position="312"/>
        <end position="333"/>
    </location>
</feature>
<dbReference type="InterPro" id="IPR014710">
    <property type="entry name" value="RmlC-like_jellyroll"/>
</dbReference>
<dbReference type="GO" id="GO:0098855">
    <property type="term" value="C:HCN channel complex"/>
    <property type="evidence" value="ECO:0007669"/>
    <property type="project" value="TreeGrafter"/>
</dbReference>
<reference evidence="4" key="1">
    <citation type="submission" date="2020-03" db="EMBL/GenBank/DDBJ databases">
        <title>Evolution of repeat sequences and sex chromosomes of tilapia species revealed by chromosome-level genomes.</title>
        <authorList>
            <person name="Xu L."/>
            <person name="Tao W."/>
            <person name="Wang D."/>
            <person name="Zhou Q."/>
        </authorList>
    </citation>
    <scope>NUCLEOTIDE SEQUENCE [LARGE SCALE GENOMIC DNA]</scope>
    <source>
        <strain evidence="4">Israel</strain>
    </source>
</reference>
<evidence type="ECO:0000256" key="1">
    <source>
        <dbReference type="SAM" id="Phobius"/>
    </source>
</evidence>
<dbReference type="SMART" id="SM00100">
    <property type="entry name" value="cNMP"/>
    <property type="match status" value="1"/>
</dbReference>
<dbReference type="AlphaFoldDB" id="A0AAZ1Y0A5"/>
<dbReference type="GO" id="GO:0005249">
    <property type="term" value="F:voltage-gated potassium channel activity"/>
    <property type="evidence" value="ECO:0007669"/>
    <property type="project" value="TreeGrafter"/>
</dbReference>
<reference evidence="3" key="2">
    <citation type="submission" date="2025-08" db="UniProtKB">
        <authorList>
            <consortium name="Ensembl"/>
        </authorList>
    </citation>
    <scope>IDENTIFICATION</scope>
</reference>
<dbReference type="CDD" id="cd00038">
    <property type="entry name" value="CAP_ED"/>
    <property type="match status" value="1"/>
</dbReference>
<accession>A0AAZ1Y0A5</accession>
<dbReference type="PANTHER" id="PTHR45689:SF8">
    <property type="entry name" value="POTASSIUM_SODIUM HYPERPOLARIZATION-ACTIVATED CYCLIC NUCLEOTIDE-GATED CHANNEL 2-LIKE"/>
    <property type="match status" value="1"/>
</dbReference>
<dbReference type="PANTHER" id="PTHR45689">
    <property type="entry name" value="I[[H]] CHANNEL, ISOFORM E"/>
    <property type="match status" value="1"/>
</dbReference>
<dbReference type="Proteomes" id="UP000472276">
    <property type="component" value="Unassembled WGS sequence"/>
</dbReference>
<name>A0AAZ1Y0A5_OREAU</name>
<feature type="transmembrane region" description="Helical" evidence="1">
    <location>
        <begin position="119"/>
        <end position="139"/>
    </location>
</feature>
<feature type="transmembrane region" description="Helical" evidence="1">
    <location>
        <begin position="183"/>
        <end position="207"/>
    </location>
</feature>